<reference evidence="3" key="1">
    <citation type="submission" date="2016-10" db="EMBL/GenBank/DDBJ databases">
        <title>Sequence of Gallionella enrichment culture.</title>
        <authorList>
            <person name="Poehlein A."/>
            <person name="Muehling M."/>
            <person name="Daniel R."/>
        </authorList>
    </citation>
    <scope>NUCLEOTIDE SEQUENCE</scope>
</reference>
<feature type="compositionally biased region" description="Basic residues" evidence="2">
    <location>
        <begin position="129"/>
        <end position="140"/>
    </location>
</feature>
<feature type="region of interest" description="Disordered" evidence="2">
    <location>
        <begin position="122"/>
        <end position="164"/>
    </location>
</feature>
<dbReference type="GO" id="GO:0017148">
    <property type="term" value="P:negative regulation of translation"/>
    <property type="evidence" value="ECO:0007669"/>
    <property type="project" value="TreeGrafter"/>
</dbReference>
<gene>
    <name evidence="3" type="primary">rsfS_4</name>
    <name evidence="3" type="ORF">GALL_141390</name>
</gene>
<dbReference type="AlphaFoldDB" id="A0A1J5S6H9"/>
<dbReference type="InterPro" id="IPR004394">
    <property type="entry name" value="Iojap/RsfS/C7orf30"/>
</dbReference>
<dbReference type="PANTHER" id="PTHR21043">
    <property type="entry name" value="IOJAP SUPERFAMILY ORTHOLOG"/>
    <property type="match status" value="1"/>
</dbReference>
<dbReference type="PANTHER" id="PTHR21043:SF0">
    <property type="entry name" value="MITOCHONDRIAL ASSEMBLY OF RIBOSOMAL LARGE SUBUNIT PROTEIN 1"/>
    <property type="match status" value="1"/>
</dbReference>
<comment type="caution">
    <text evidence="3">The sequence shown here is derived from an EMBL/GenBank/DDBJ whole genome shotgun (WGS) entry which is preliminary data.</text>
</comment>
<dbReference type="InterPro" id="IPR043519">
    <property type="entry name" value="NT_sf"/>
</dbReference>
<dbReference type="GO" id="GO:0043023">
    <property type="term" value="F:ribosomal large subunit binding"/>
    <property type="evidence" value="ECO:0007669"/>
    <property type="project" value="TreeGrafter"/>
</dbReference>
<protein>
    <submittedName>
        <fullName evidence="3">Ribosomal silencing factor RsfS</fullName>
    </submittedName>
</protein>
<evidence type="ECO:0000256" key="1">
    <source>
        <dbReference type="ARBA" id="ARBA00010574"/>
    </source>
</evidence>
<evidence type="ECO:0000256" key="2">
    <source>
        <dbReference type="SAM" id="MobiDB-lite"/>
    </source>
</evidence>
<dbReference type="Pfam" id="PF02410">
    <property type="entry name" value="RsfS"/>
    <property type="match status" value="1"/>
</dbReference>
<sequence>MKSPRSESPALETLKLVCRALDEKKAEDLRVLDVSEQSSLTDYLVVATGTSEPHLRALRIELEKVLDAAKIRIVGIDTNQASGWLVVDAFDVMVHLFTGPMREHYQLERLWKDAVEVSVPRLLEEPRKPAKKPAARKPAAKKPAAGKSVRKPAAKKPAARRTKS</sequence>
<dbReference type="HAMAP" id="MF_01477">
    <property type="entry name" value="Iojap_RsfS"/>
    <property type="match status" value="1"/>
</dbReference>
<dbReference type="SUPFAM" id="SSF81301">
    <property type="entry name" value="Nucleotidyltransferase"/>
    <property type="match status" value="1"/>
</dbReference>
<feature type="compositionally biased region" description="Basic residues" evidence="2">
    <location>
        <begin position="148"/>
        <end position="164"/>
    </location>
</feature>
<dbReference type="EMBL" id="MLJW01000063">
    <property type="protein sequence ID" value="OIR03722.1"/>
    <property type="molecule type" value="Genomic_DNA"/>
</dbReference>
<evidence type="ECO:0000313" key="3">
    <source>
        <dbReference type="EMBL" id="OIR03722.1"/>
    </source>
</evidence>
<proteinExistence type="inferred from homology"/>
<dbReference type="Gene3D" id="3.30.460.10">
    <property type="entry name" value="Beta Polymerase, domain 2"/>
    <property type="match status" value="1"/>
</dbReference>
<comment type="similarity">
    <text evidence="1">Belongs to the Iojap/RsfS family.</text>
</comment>
<organism evidence="3">
    <name type="scientific">mine drainage metagenome</name>
    <dbReference type="NCBI Taxonomy" id="410659"/>
    <lineage>
        <taxon>unclassified sequences</taxon>
        <taxon>metagenomes</taxon>
        <taxon>ecological metagenomes</taxon>
    </lineage>
</organism>
<dbReference type="GO" id="GO:0090071">
    <property type="term" value="P:negative regulation of ribosome biogenesis"/>
    <property type="evidence" value="ECO:0007669"/>
    <property type="project" value="TreeGrafter"/>
</dbReference>
<dbReference type="NCBIfam" id="TIGR00090">
    <property type="entry name" value="rsfS_iojap_ybeB"/>
    <property type="match status" value="1"/>
</dbReference>
<accession>A0A1J5S6H9</accession>
<name>A0A1J5S6H9_9ZZZZ</name>